<feature type="domain" description="Glycosyl transferase family 1" evidence="2">
    <location>
        <begin position="174"/>
        <end position="329"/>
    </location>
</feature>
<evidence type="ECO:0000313" key="4">
    <source>
        <dbReference type="Proteomes" id="UP000016662"/>
    </source>
</evidence>
<dbReference type="CDD" id="cd03801">
    <property type="entry name" value="GT4_PimA-like"/>
    <property type="match status" value="1"/>
</dbReference>
<evidence type="ECO:0000259" key="2">
    <source>
        <dbReference type="Pfam" id="PF00534"/>
    </source>
</evidence>
<dbReference type="Proteomes" id="UP000016662">
    <property type="component" value="Unassembled WGS sequence"/>
</dbReference>
<accession>U2K5H7</accession>
<dbReference type="eggNOG" id="COG0438">
    <property type="taxonomic scope" value="Bacteria"/>
</dbReference>
<dbReference type="EMBL" id="AWVF01000274">
    <property type="protein sequence ID" value="ERJ93756.1"/>
    <property type="molecule type" value="Genomic_DNA"/>
</dbReference>
<dbReference type="SUPFAM" id="SSF53756">
    <property type="entry name" value="UDP-Glycosyltransferase/glycogen phosphorylase"/>
    <property type="match status" value="1"/>
</dbReference>
<dbReference type="PATRIC" id="fig|411473.3.peg.1799"/>
<name>U2K5H7_9FIRM</name>
<dbReference type="Gene3D" id="3.40.50.2000">
    <property type="entry name" value="Glycogen Phosphorylase B"/>
    <property type="match status" value="1"/>
</dbReference>
<evidence type="ECO:0000256" key="1">
    <source>
        <dbReference type="ARBA" id="ARBA00022679"/>
    </source>
</evidence>
<dbReference type="Pfam" id="PF00534">
    <property type="entry name" value="Glycos_transf_1"/>
    <property type="match status" value="1"/>
</dbReference>
<dbReference type="RefSeq" id="WP_021683700.1">
    <property type="nucleotide sequence ID" value="NZ_KI260510.1"/>
</dbReference>
<dbReference type="OrthoDB" id="9787617at2"/>
<organism evidence="3 4">
    <name type="scientific">Ruminococcus callidus ATCC 27760</name>
    <dbReference type="NCBI Taxonomy" id="411473"/>
    <lineage>
        <taxon>Bacteria</taxon>
        <taxon>Bacillati</taxon>
        <taxon>Bacillota</taxon>
        <taxon>Clostridia</taxon>
        <taxon>Eubacteriales</taxon>
        <taxon>Oscillospiraceae</taxon>
        <taxon>Ruminococcus</taxon>
    </lineage>
</organism>
<dbReference type="GO" id="GO:0016757">
    <property type="term" value="F:glycosyltransferase activity"/>
    <property type="evidence" value="ECO:0007669"/>
    <property type="project" value="InterPro"/>
</dbReference>
<dbReference type="STRING" id="411473.RUMCAL_02181"/>
<dbReference type="HOGENOM" id="CLU_009583_27_5_9"/>
<gene>
    <name evidence="3" type="ORF">RUMCAL_02181</name>
</gene>
<evidence type="ECO:0000313" key="3">
    <source>
        <dbReference type="EMBL" id="ERJ93756.1"/>
    </source>
</evidence>
<dbReference type="AlphaFoldDB" id="U2K5H7"/>
<dbReference type="InterPro" id="IPR001296">
    <property type="entry name" value="Glyco_trans_1"/>
</dbReference>
<keyword evidence="4" id="KW-1185">Reference proteome</keyword>
<sequence length="366" mass="41778">MKVLQLLPTLAMGDAIGNDVRALDKVIRGMGYQTGIYAEVIDGRLPEGTAQQVEKMPRLSGEDVILYHMSTGSELNFSLEKYPCRKLMVFHNITPPRFFKGYNEAAMESAEYGMRGLCHLADKVDGCMADSAYNGDVLRELNYRCPITVRPILIPFADYAKTPDQSVMEHYQDDGYTNFIFVGRVAPNKKQEDVIRAFYCYKKYCNPKSRLFIVGSYNGMERYYHRLRRYVGALELDNVVFTGHIPFAQILAYYHLADLFLCMSDHEGFCVPLVEAMYFNLPILAYDSSAISDTLGGSGILLPTNDPMEAALAADHVLRNAELRREIVAEQHRRQQEFAYPEIRKVFERQLQQFIDTVPPISKKRK</sequence>
<dbReference type="PANTHER" id="PTHR46401">
    <property type="entry name" value="GLYCOSYLTRANSFERASE WBBK-RELATED"/>
    <property type="match status" value="1"/>
</dbReference>
<dbReference type="GO" id="GO:0009103">
    <property type="term" value="P:lipopolysaccharide biosynthetic process"/>
    <property type="evidence" value="ECO:0007669"/>
    <property type="project" value="TreeGrafter"/>
</dbReference>
<protein>
    <submittedName>
        <fullName evidence="3">Glycosyltransferase, group 1 family protein</fullName>
    </submittedName>
</protein>
<dbReference type="PANTHER" id="PTHR46401:SF2">
    <property type="entry name" value="GLYCOSYLTRANSFERASE WBBK-RELATED"/>
    <property type="match status" value="1"/>
</dbReference>
<proteinExistence type="predicted"/>
<reference evidence="3 4" key="1">
    <citation type="submission" date="2013-07" db="EMBL/GenBank/DDBJ databases">
        <authorList>
            <person name="Weinstock G."/>
            <person name="Sodergren E."/>
            <person name="Wylie T."/>
            <person name="Fulton L."/>
            <person name="Fulton R."/>
            <person name="Fronick C."/>
            <person name="O'Laughlin M."/>
            <person name="Godfrey J."/>
            <person name="Miner T."/>
            <person name="Herter B."/>
            <person name="Appelbaum E."/>
            <person name="Cordes M."/>
            <person name="Lek S."/>
            <person name="Wollam A."/>
            <person name="Pepin K.H."/>
            <person name="Palsikar V.B."/>
            <person name="Mitreva M."/>
            <person name="Wilson R.K."/>
        </authorList>
    </citation>
    <scope>NUCLEOTIDE SEQUENCE [LARGE SCALE GENOMIC DNA]</scope>
    <source>
        <strain evidence="3 4">ATCC 27760</strain>
    </source>
</reference>
<keyword evidence="1 3" id="KW-0808">Transferase</keyword>
<comment type="caution">
    <text evidence="3">The sequence shown here is derived from an EMBL/GenBank/DDBJ whole genome shotgun (WGS) entry which is preliminary data.</text>
</comment>